<protein>
    <submittedName>
        <fullName evidence="1">Uncharacterized protein</fullName>
    </submittedName>
</protein>
<name>A0A4U9RML4_HATHI</name>
<dbReference type="AlphaFoldDB" id="A0A4U9RML4"/>
<gene>
    <name evidence="1" type="ORF">NCTC503_01985</name>
</gene>
<evidence type="ECO:0000313" key="1">
    <source>
        <dbReference type="EMBL" id="VTQ92656.1"/>
    </source>
</evidence>
<reference evidence="1 2" key="1">
    <citation type="submission" date="2019-05" db="EMBL/GenBank/DDBJ databases">
        <authorList>
            <consortium name="Pathogen Informatics"/>
        </authorList>
    </citation>
    <scope>NUCLEOTIDE SEQUENCE [LARGE SCALE GENOMIC DNA]</scope>
    <source>
        <strain evidence="1 2">NCTC503</strain>
    </source>
</reference>
<accession>A0A4U9RML4</accession>
<proteinExistence type="predicted"/>
<sequence length="39" mass="4711">MLTNLVNKSVALIGIKCYNCNEVFLKEDKYVFRVREFRR</sequence>
<dbReference type="KEGG" id="hhw:NCTC503_01985"/>
<keyword evidence="2" id="KW-1185">Reference proteome</keyword>
<dbReference type="Proteomes" id="UP000308489">
    <property type="component" value="Chromosome 1"/>
</dbReference>
<dbReference type="EMBL" id="LR590481">
    <property type="protein sequence ID" value="VTQ92656.1"/>
    <property type="molecule type" value="Genomic_DNA"/>
</dbReference>
<organism evidence="1 2">
    <name type="scientific">Hathewaya histolytica</name>
    <name type="common">Clostridium histolyticum</name>
    <dbReference type="NCBI Taxonomy" id="1498"/>
    <lineage>
        <taxon>Bacteria</taxon>
        <taxon>Bacillati</taxon>
        <taxon>Bacillota</taxon>
        <taxon>Clostridia</taxon>
        <taxon>Eubacteriales</taxon>
        <taxon>Clostridiaceae</taxon>
        <taxon>Hathewaya</taxon>
    </lineage>
</organism>
<evidence type="ECO:0000313" key="2">
    <source>
        <dbReference type="Proteomes" id="UP000308489"/>
    </source>
</evidence>